<name>A0ABR4Q063_9CEST</name>
<keyword evidence="2" id="KW-1185">Reference proteome</keyword>
<organism evidence="1 2">
    <name type="scientific">Taenia crassiceps</name>
    <dbReference type="NCBI Taxonomy" id="6207"/>
    <lineage>
        <taxon>Eukaryota</taxon>
        <taxon>Metazoa</taxon>
        <taxon>Spiralia</taxon>
        <taxon>Lophotrochozoa</taxon>
        <taxon>Platyhelminthes</taxon>
        <taxon>Cestoda</taxon>
        <taxon>Eucestoda</taxon>
        <taxon>Cyclophyllidea</taxon>
        <taxon>Taeniidae</taxon>
        <taxon>Taenia</taxon>
    </lineage>
</organism>
<protein>
    <submittedName>
        <fullName evidence="1">Uncharacterized protein</fullName>
    </submittedName>
</protein>
<accession>A0ABR4Q063</accession>
<reference evidence="1 2" key="1">
    <citation type="journal article" date="2022" name="Front. Cell. Infect. Microbiol.">
        <title>The Genomes of Two Strains of Taenia crassiceps the Animal Model for the Study of Human Cysticercosis.</title>
        <authorList>
            <person name="Bobes R.J."/>
            <person name="Estrada K."/>
            <person name="Rios-Valencia D.G."/>
            <person name="Calderon-Gallegos A."/>
            <person name="de la Torre P."/>
            <person name="Carrero J.C."/>
            <person name="Sanchez-Flores A."/>
            <person name="Laclette J.P."/>
        </authorList>
    </citation>
    <scope>NUCLEOTIDE SEQUENCE [LARGE SCALE GENOMIC DNA]</scope>
    <source>
        <strain evidence="1">WFUcys</strain>
    </source>
</reference>
<proteinExistence type="predicted"/>
<evidence type="ECO:0000313" key="2">
    <source>
        <dbReference type="Proteomes" id="UP001651158"/>
    </source>
</evidence>
<dbReference type="EMBL" id="JAKROA010000021">
    <property type="protein sequence ID" value="KAL5103041.1"/>
    <property type="molecule type" value="Genomic_DNA"/>
</dbReference>
<dbReference type="Proteomes" id="UP001651158">
    <property type="component" value="Unassembled WGS sequence"/>
</dbReference>
<evidence type="ECO:0000313" key="1">
    <source>
        <dbReference type="EMBL" id="KAL5103041.1"/>
    </source>
</evidence>
<comment type="caution">
    <text evidence="1">The sequence shown here is derived from an EMBL/GenBank/DDBJ whole genome shotgun (WGS) entry which is preliminary data.</text>
</comment>
<gene>
    <name evidence="1" type="ORF">TcWFU_002238</name>
</gene>
<sequence length="87" mass="9734">MGTDEARSPVGRRFAASQLLTFSADSQDLCCAILLRRSRNESLGKRRRKLRSGCRTPTLEVFRADCKVCCCQSINMPFYSTMLPAPS</sequence>